<sequence>MSAKFKIVHEEETPDKSSQPASSSSDDRPELPKRRKSTPHKKVGYKNKKKRQQLKRKTVDHQRRPPTLGDDRDVDGGACCRHCCCCRCHEVISYTHGEGASVGRRNVERFGRKPARLDRKRLTPKKTMLKKDRNSTPSPLRAKRRQLMEGQIEDDCLEDVRLASVIVNRGEECFRNAVAECGAKPKGCNNIDRATNLESQEP</sequence>
<keyword evidence="2" id="KW-1185">Reference proteome</keyword>
<feature type="compositionally biased region" description="Basic and acidic residues" evidence="1">
    <location>
        <begin position="57"/>
        <end position="71"/>
    </location>
</feature>
<feature type="region of interest" description="Disordered" evidence="1">
    <location>
        <begin position="1"/>
        <end position="71"/>
    </location>
</feature>
<organism evidence="2 3">
    <name type="scientific">Romanomermis culicivorax</name>
    <name type="common">Nematode worm</name>
    <dbReference type="NCBI Taxonomy" id="13658"/>
    <lineage>
        <taxon>Eukaryota</taxon>
        <taxon>Metazoa</taxon>
        <taxon>Ecdysozoa</taxon>
        <taxon>Nematoda</taxon>
        <taxon>Enoplea</taxon>
        <taxon>Dorylaimia</taxon>
        <taxon>Mermithida</taxon>
        <taxon>Mermithoidea</taxon>
        <taxon>Mermithidae</taxon>
        <taxon>Romanomermis</taxon>
    </lineage>
</organism>
<proteinExistence type="predicted"/>
<evidence type="ECO:0000313" key="3">
    <source>
        <dbReference type="WBParaSite" id="nRc.2.0.1.t17147-RA"/>
    </source>
</evidence>
<feature type="compositionally biased region" description="Basic residues" evidence="1">
    <location>
        <begin position="33"/>
        <end position="56"/>
    </location>
</feature>
<dbReference type="Proteomes" id="UP000887565">
    <property type="component" value="Unplaced"/>
</dbReference>
<name>A0A915ISY2_ROMCU</name>
<dbReference type="AlphaFoldDB" id="A0A915ISY2"/>
<evidence type="ECO:0000313" key="2">
    <source>
        <dbReference type="Proteomes" id="UP000887565"/>
    </source>
</evidence>
<reference evidence="3" key="1">
    <citation type="submission" date="2022-11" db="UniProtKB">
        <authorList>
            <consortium name="WormBaseParasite"/>
        </authorList>
    </citation>
    <scope>IDENTIFICATION</scope>
</reference>
<protein>
    <submittedName>
        <fullName evidence="3">Uncharacterized protein</fullName>
    </submittedName>
</protein>
<evidence type="ECO:0000256" key="1">
    <source>
        <dbReference type="SAM" id="MobiDB-lite"/>
    </source>
</evidence>
<dbReference type="WBParaSite" id="nRc.2.0.1.t17147-RA">
    <property type="protein sequence ID" value="nRc.2.0.1.t17147-RA"/>
    <property type="gene ID" value="nRc.2.0.1.g17147"/>
</dbReference>
<accession>A0A915ISY2</accession>